<protein>
    <submittedName>
        <fullName evidence="1">Uncharacterized protein</fullName>
    </submittedName>
</protein>
<accession>A0A1H6JM30</accession>
<name>A0A1H6JM30_MAGFU</name>
<evidence type="ECO:0000313" key="1">
    <source>
        <dbReference type="EMBL" id="SEH60317.1"/>
    </source>
</evidence>
<organism evidence="1 2">
    <name type="scientific">Magnetospirillum fulvum</name>
    <name type="common">Rhodospirillum fulvum</name>
    <dbReference type="NCBI Taxonomy" id="1082"/>
    <lineage>
        <taxon>Bacteria</taxon>
        <taxon>Pseudomonadati</taxon>
        <taxon>Pseudomonadota</taxon>
        <taxon>Alphaproteobacteria</taxon>
        <taxon>Rhodospirillales</taxon>
        <taxon>Rhodospirillaceae</taxon>
        <taxon>Magnetospirillum</taxon>
    </lineage>
</organism>
<dbReference type="Proteomes" id="UP000182983">
    <property type="component" value="Unassembled WGS sequence"/>
</dbReference>
<sequence>MGSGFVTFPAMLGREKLPQARSLEPIQGMPVEDIYPAETGTQTACDALVALAEAGQHPDRQSPRLRAAG</sequence>
<dbReference type="EMBL" id="FNWO01000016">
    <property type="protein sequence ID" value="SEH60317.1"/>
    <property type="molecule type" value="Genomic_DNA"/>
</dbReference>
<keyword evidence="2" id="KW-1185">Reference proteome</keyword>
<evidence type="ECO:0000313" key="2">
    <source>
        <dbReference type="Proteomes" id="UP000182983"/>
    </source>
</evidence>
<reference evidence="2" key="1">
    <citation type="submission" date="2016-10" db="EMBL/GenBank/DDBJ databases">
        <authorList>
            <person name="Varghese N."/>
            <person name="Submissions S."/>
        </authorList>
    </citation>
    <scope>NUCLEOTIDE SEQUENCE [LARGE SCALE GENOMIC DNA]</scope>
    <source>
        <strain evidence="2">DSM 13234</strain>
    </source>
</reference>
<dbReference type="AlphaFoldDB" id="A0A1H6JM30"/>
<proteinExistence type="predicted"/>
<gene>
    <name evidence="1" type="ORF">SAMN04244559_03126</name>
</gene>